<sequence length="93" mass="10165">MMTTVAEIVKAGRFVVPKQMRDALHLVSGTRIPLEQAGESIVIRPEEGLTGGIAYDALLLACARKVDATEFYTFDTNRFRLVAPDLADGIDVQ</sequence>
<organism evidence="1 2">
    <name type="scientific">Granulicella pectinivorans</name>
    <dbReference type="NCBI Taxonomy" id="474950"/>
    <lineage>
        <taxon>Bacteria</taxon>
        <taxon>Pseudomonadati</taxon>
        <taxon>Acidobacteriota</taxon>
        <taxon>Terriglobia</taxon>
        <taxon>Terriglobales</taxon>
        <taxon>Acidobacteriaceae</taxon>
        <taxon>Granulicella</taxon>
    </lineage>
</organism>
<dbReference type="InterPro" id="IPR037914">
    <property type="entry name" value="SpoVT-AbrB_sf"/>
</dbReference>
<accession>A0A1I6LL48</accession>
<dbReference type="OrthoDB" id="33406at2"/>
<dbReference type="Gene3D" id="2.10.260.10">
    <property type="match status" value="1"/>
</dbReference>
<dbReference type="SUPFAM" id="SSF88723">
    <property type="entry name" value="PIN domain-like"/>
    <property type="match status" value="1"/>
</dbReference>
<evidence type="ECO:0000313" key="2">
    <source>
        <dbReference type="Proteomes" id="UP000199024"/>
    </source>
</evidence>
<keyword evidence="2" id="KW-1185">Reference proteome</keyword>
<dbReference type="RefSeq" id="WP_089836922.1">
    <property type="nucleotide sequence ID" value="NZ_FOZL01000001.1"/>
</dbReference>
<dbReference type="InterPro" id="IPR029060">
    <property type="entry name" value="PIN-like_dom_sf"/>
</dbReference>
<proteinExistence type="predicted"/>
<reference evidence="1 2" key="1">
    <citation type="submission" date="2016-10" db="EMBL/GenBank/DDBJ databases">
        <authorList>
            <person name="de Groot N.N."/>
        </authorList>
    </citation>
    <scope>NUCLEOTIDE SEQUENCE [LARGE SCALE GENOMIC DNA]</scope>
    <source>
        <strain evidence="1 2">DSM 21001</strain>
    </source>
</reference>
<dbReference type="SUPFAM" id="SSF89447">
    <property type="entry name" value="AbrB/MazE/MraZ-like"/>
    <property type="match status" value="1"/>
</dbReference>
<protein>
    <submittedName>
        <fullName evidence="1">Looped-hinge helix DNA binding domain-containing protein, AbrB family</fullName>
    </submittedName>
</protein>
<dbReference type="EMBL" id="FOZL01000001">
    <property type="protein sequence ID" value="SFS04108.1"/>
    <property type="molecule type" value="Genomic_DNA"/>
</dbReference>
<dbReference type="AlphaFoldDB" id="A0A1I6LL48"/>
<dbReference type="Proteomes" id="UP000199024">
    <property type="component" value="Unassembled WGS sequence"/>
</dbReference>
<dbReference type="STRING" id="474950.SAMN05421771_0859"/>
<evidence type="ECO:0000313" key="1">
    <source>
        <dbReference type="EMBL" id="SFS04108.1"/>
    </source>
</evidence>
<gene>
    <name evidence="1" type="ORF">SAMN05421771_0859</name>
</gene>
<name>A0A1I6LL48_9BACT</name>